<dbReference type="InterPro" id="IPR011993">
    <property type="entry name" value="PH-like_dom_sf"/>
</dbReference>
<dbReference type="Gene3D" id="2.30.29.30">
    <property type="entry name" value="Pleckstrin-homology domain (PH domain)/Phosphotyrosine-binding domain (PTB)"/>
    <property type="match status" value="1"/>
</dbReference>
<feature type="compositionally biased region" description="Low complexity" evidence="1">
    <location>
        <begin position="21"/>
        <end position="42"/>
    </location>
</feature>
<accession>K3WCJ5</accession>
<dbReference type="Proteomes" id="UP000019132">
    <property type="component" value="Unassembled WGS sequence"/>
</dbReference>
<keyword evidence="4" id="KW-1185">Reference proteome</keyword>
<reference evidence="4" key="1">
    <citation type="journal article" date="2010" name="Genome Biol.">
        <title>Genome sequence of the necrotrophic plant pathogen Pythium ultimum reveals original pathogenicity mechanisms and effector repertoire.</title>
        <authorList>
            <person name="Levesque C.A."/>
            <person name="Brouwer H."/>
            <person name="Cano L."/>
            <person name="Hamilton J.P."/>
            <person name="Holt C."/>
            <person name="Huitema E."/>
            <person name="Raffaele S."/>
            <person name="Robideau G.P."/>
            <person name="Thines M."/>
            <person name="Win J."/>
            <person name="Zerillo M.M."/>
            <person name="Beakes G.W."/>
            <person name="Boore J.L."/>
            <person name="Busam D."/>
            <person name="Dumas B."/>
            <person name="Ferriera S."/>
            <person name="Fuerstenberg S.I."/>
            <person name="Gachon C.M."/>
            <person name="Gaulin E."/>
            <person name="Govers F."/>
            <person name="Grenville-Briggs L."/>
            <person name="Horner N."/>
            <person name="Hostetler J."/>
            <person name="Jiang R.H."/>
            <person name="Johnson J."/>
            <person name="Krajaejun T."/>
            <person name="Lin H."/>
            <person name="Meijer H.J."/>
            <person name="Moore B."/>
            <person name="Morris P."/>
            <person name="Phuntmart V."/>
            <person name="Puiu D."/>
            <person name="Shetty J."/>
            <person name="Stajich J.E."/>
            <person name="Tripathy S."/>
            <person name="Wawra S."/>
            <person name="van West P."/>
            <person name="Whitty B.R."/>
            <person name="Coutinho P.M."/>
            <person name="Henrissat B."/>
            <person name="Martin F."/>
            <person name="Thomas P.D."/>
            <person name="Tyler B.M."/>
            <person name="De Vries R.P."/>
            <person name="Kamoun S."/>
            <person name="Yandell M."/>
            <person name="Tisserat N."/>
            <person name="Buell C.R."/>
        </authorList>
    </citation>
    <scope>NUCLEOTIDE SEQUENCE</scope>
    <source>
        <strain evidence="4">DAOM:BR144</strain>
    </source>
</reference>
<dbReference type="SMART" id="SM00233">
    <property type="entry name" value="PH"/>
    <property type="match status" value="1"/>
</dbReference>
<feature type="region of interest" description="Disordered" evidence="1">
    <location>
        <begin position="487"/>
        <end position="513"/>
    </location>
</feature>
<evidence type="ECO:0000259" key="2">
    <source>
        <dbReference type="PROSITE" id="PS50003"/>
    </source>
</evidence>
<dbReference type="STRING" id="431595.K3WCJ5"/>
<dbReference type="InterPro" id="IPR001849">
    <property type="entry name" value="PH_domain"/>
</dbReference>
<dbReference type="eggNOG" id="KOG0694">
    <property type="taxonomic scope" value="Eukaryota"/>
</dbReference>
<dbReference type="InParanoid" id="K3WCJ5"/>
<dbReference type="PROSITE" id="PS50003">
    <property type="entry name" value="PH_DOMAIN"/>
    <property type="match status" value="1"/>
</dbReference>
<protein>
    <recommendedName>
        <fullName evidence="2">PH domain-containing protein</fullName>
    </recommendedName>
</protein>
<reference evidence="4" key="2">
    <citation type="submission" date="2010-04" db="EMBL/GenBank/DDBJ databases">
        <authorList>
            <person name="Buell R."/>
            <person name="Hamilton J."/>
            <person name="Hostetler J."/>
        </authorList>
    </citation>
    <scope>NUCLEOTIDE SEQUENCE [LARGE SCALE GENOMIC DNA]</scope>
    <source>
        <strain evidence="4">DAOM:BR144</strain>
    </source>
</reference>
<evidence type="ECO:0000313" key="4">
    <source>
        <dbReference type="Proteomes" id="UP000019132"/>
    </source>
</evidence>
<name>K3WCJ5_GLOUD</name>
<feature type="region of interest" description="Disordered" evidence="1">
    <location>
        <begin position="82"/>
        <end position="108"/>
    </location>
</feature>
<dbReference type="AlphaFoldDB" id="K3WCJ5"/>
<proteinExistence type="predicted"/>
<evidence type="ECO:0000256" key="1">
    <source>
        <dbReference type="SAM" id="MobiDB-lite"/>
    </source>
</evidence>
<dbReference type="EnsemblProtists" id="PYU1_T002686">
    <property type="protein sequence ID" value="PYU1_T002686"/>
    <property type="gene ID" value="PYU1_G002683"/>
</dbReference>
<dbReference type="Pfam" id="PF00169">
    <property type="entry name" value="PH"/>
    <property type="match status" value="1"/>
</dbReference>
<dbReference type="CDD" id="cd00821">
    <property type="entry name" value="PH"/>
    <property type="match status" value="1"/>
</dbReference>
<evidence type="ECO:0000313" key="3">
    <source>
        <dbReference type="EnsemblProtists" id="PYU1_T002686"/>
    </source>
</evidence>
<feature type="region of interest" description="Disordered" evidence="1">
    <location>
        <begin position="11"/>
        <end position="66"/>
    </location>
</feature>
<dbReference type="HOGENOM" id="CLU_039250_0_0_1"/>
<organism evidence="3 4">
    <name type="scientific">Globisporangium ultimum (strain ATCC 200006 / CBS 805.95 / DAOM BR144)</name>
    <name type="common">Pythium ultimum</name>
    <dbReference type="NCBI Taxonomy" id="431595"/>
    <lineage>
        <taxon>Eukaryota</taxon>
        <taxon>Sar</taxon>
        <taxon>Stramenopiles</taxon>
        <taxon>Oomycota</taxon>
        <taxon>Peronosporomycetes</taxon>
        <taxon>Pythiales</taxon>
        <taxon>Pythiaceae</taxon>
        <taxon>Globisporangium</taxon>
    </lineage>
</organism>
<feature type="domain" description="PH" evidence="2">
    <location>
        <begin position="139"/>
        <end position="245"/>
    </location>
</feature>
<dbReference type="SUPFAM" id="SSF50729">
    <property type="entry name" value="PH domain-like"/>
    <property type="match status" value="1"/>
</dbReference>
<reference evidence="3" key="3">
    <citation type="submission" date="2015-02" db="UniProtKB">
        <authorList>
            <consortium name="EnsemblProtists"/>
        </authorList>
    </citation>
    <scope>IDENTIFICATION</scope>
    <source>
        <strain evidence="3">DAOM BR144</strain>
    </source>
</reference>
<dbReference type="VEuPathDB" id="FungiDB:PYU1_G002683"/>
<sequence>MAHIMDARVMHSMRNSSSTASIDGSRPSSSTGSSGSSRPIRISSRRKSSMSGPTGSSPGGSGSSFANTSSFSALSSSLSRSASMARRPSLSRSSSQSNNTHTTAAASASAAAAAAQKKKKESALATPNLIDLKTISAEEVEWEGYLYKQRKIVKNWTPRYITLQNRTITVYKSKVQALGKEQHRGKWVIKQILSSLPSAGFGGSKLQPDVLGFSFLATNGNLIHFIATSSIGKAMWMHMMQLSLHRGATPETSSMLQMAKPRQELLKTHSTDDIVALEASISKHFADKFYTELLQLLSVSKSEMWIERLPGFLRQLSKDVEILFDLETAEVSQPSCVFKGIYHGREGLVQFASLYASKYLLVMDVNEDPAHRSEDDDHHSYTCVQHALVNTVSGSTTTGKLGLQLSFTPARRVSRIVLSFRQRSSSSSSRSTRRVTFAFDTNRTTFDGVSMADDGWLMRQLQEGAAMRGRLNSAGEDDILDDSECCPVGSEDDTNHPNLYAQDSHSSEEVLSDEGEAQLFSMDTSL</sequence>
<dbReference type="EMBL" id="GL376628">
    <property type="status" value="NOT_ANNOTATED_CDS"/>
    <property type="molecule type" value="Genomic_DNA"/>
</dbReference>